<dbReference type="EMBL" id="JBHUMO010000010">
    <property type="protein sequence ID" value="MFD2728153.1"/>
    <property type="molecule type" value="Genomic_DNA"/>
</dbReference>
<evidence type="ECO:0000256" key="2">
    <source>
        <dbReference type="ARBA" id="ARBA00022670"/>
    </source>
</evidence>
<keyword evidence="3 7" id="KW-0378">Hydrolase</keyword>
<comment type="similarity">
    <text evidence="1">Belongs to the peptidase S1C family.</text>
</comment>
<dbReference type="Gene3D" id="2.30.42.10">
    <property type="match status" value="1"/>
</dbReference>
<organism evidence="7 8">
    <name type="scientific">Enterococcus camelliae</name>
    <dbReference type="NCBI Taxonomy" id="453959"/>
    <lineage>
        <taxon>Bacteria</taxon>
        <taxon>Bacillati</taxon>
        <taxon>Bacillota</taxon>
        <taxon>Bacilli</taxon>
        <taxon>Lactobacillales</taxon>
        <taxon>Enterococcaceae</taxon>
        <taxon>Enterococcus</taxon>
    </lineage>
</organism>
<dbReference type="GO" id="GO:0008233">
    <property type="term" value="F:peptidase activity"/>
    <property type="evidence" value="ECO:0007669"/>
    <property type="project" value="UniProtKB-KW"/>
</dbReference>
<gene>
    <name evidence="7" type="ORF">ACFSR0_01715</name>
</gene>
<keyword evidence="5" id="KW-0812">Transmembrane</keyword>
<keyword evidence="4" id="KW-0720">Serine protease</keyword>
<dbReference type="PANTHER" id="PTHR22939">
    <property type="entry name" value="SERINE PROTEASE FAMILY S1C HTRA-RELATED"/>
    <property type="match status" value="1"/>
</dbReference>
<evidence type="ECO:0000313" key="7">
    <source>
        <dbReference type="EMBL" id="MFD2728153.1"/>
    </source>
</evidence>
<dbReference type="Pfam" id="PF13180">
    <property type="entry name" value="PDZ_2"/>
    <property type="match status" value="1"/>
</dbReference>
<evidence type="ECO:0000259" key="6">
    <source>
        <dbReference type="PROSITE" id="PS50106"/>
    </source>
</evidence>
<dbReference type="GO" id="GO:0006508">
    <property type="term" value="P:proteolysis"/>
    <property type="evidence" value="ECO:0007669"/>
    <property type="project" value="UniProtKB-KW"/>
</dbReference>
<dbReference type="InterPro" id="IPR001940">
    <property type="entry name" value="Peptidase_S1C"/>
</dbReference>
<dbReference type="Gene3D" id="2.40.10.10">
    <property type="entry name" value="Trypsin-like serine proteases"/>
    <property type="match status" value="2"/>
</dbReference>
<evidence type="ECO:0000256" key="5">
    <source>
        <dbReference type="SAM" id="Phobius"/>
    </source>
</evidence>
<keyword evidence="2 7" id="KW-0645">Protease</keyword>
<dbReference type="Proteomes" id="UP001597427">
    <property type="component" value="Unassembled WGS sequence"/>
</dbReference>
<dbReference type="RefSeq" id="WP_379979274.1">
    <property type="nucleotide sequence ID" value="NZ_JBHUMO010000010.1"/>
</dbReference>
<dbReference type="InterPro" id="IPR009003">
    <property type="entry name" value="Peptidase_S1_PA"/>
</dbReference>
<keyword evidence="8" id="KW-1185">Reference proteome</keyword>
<evidence type="ECO:0000256" key="3">
    <source>
        <dbReference type="ARBA" id="ARBA00022801"/>
    </source>
</evidence>
<dbReference type="CDD" id="cd06781">
    <property type="entry name" value="cpPDZ_BsHtra-like"/>
    <property type="match status" value="1"/>
</dbReference>
<accession>A0ABW5THN2</accession>
<dbReference type="PANTHER" id="PTHR22939:SF129">
    <property type="entry name" value="SERINE PROTEASE HTRA2, MITOCHONDRIAL"/>
    <property type="match status" value="1"/>
</dbReference>
<evidence type="ECO:0000256" key="1">
    <source>
        <dbReference type="ARBA" id="ARBA00010541"/>
    </source>
</evidence>
<dbReference type="SMART" id="SM00228">
    <property type="entry name" value="PDZ"/>
    <property type="match status" value="1"/>
</dbReference>
<keyword evidence="5" id="KW-1133">Transmembrane helix</keyword>
<proteinExistence type="inferred from homology"/>
<keyword evidence="5" id="KW-0472">Membrane</keyword>
<evidence type="ECO:0000256" key="4">
    <source>
        <dbReference type="ARBA" id="ARBA00022825"/>
    </source>
</evidence>
<dbReference type="EC" id="3.4.21.-" evidence="7"/>
<dbReference type="InterPro" id="IPR043504">
    <property type="entry name" value="Peptidase_S1_PA_chymotrypsin"/>
</dbReference>
<dbReference type="InterPro" id="IPR036034">
    <property type="entry name" value="PDZ_sf"/>
</dbReference>
<dbReference type="SUPFAM" id="SSF50494">
    <property type="entry name" value="Trypsin-like serine proteases"/>
    <property type="match status" value="1"/>
</dbReference>
<name>A0ABW5THN2_9ENTE</name>
<feature type="transmembrane region" description="Helical" evidence="5">
    <location>
        <begin position="12"/>
        <end position="34"/>
    </location>
</feature>
<sequence>MMRNNSSSLIKKISISLLSGVIGGALSFGGLYYATNGNQENQSTSSATSTTNSGKTTVSNVTYNVTSDVTTAVSKVQDAVVSIINLQSTSTNNQFGDLFGTDDSNGSSNDNTLEAASEGSGVIYKKSGDTAYIVTNNHVVEGQKKLQVVLADGTKVDATLVGTDSYTDLAVLKISSAKVTTVATFGDSSTLKVGEPAIAIGSPLGSQYANSVTQGIVSSLNRQVTSTNDENQEVNINAIQTDAAINPGNSGGPLINIEGQVIGINSSKIASSSTSSSGVSVEGMGFAIPSNDVITIINQLEKNGKITRPALGVSMYDLSSISSEQQEKILKVPDTVTQGVVILSVANGTPAEQAGLKKYDVITKIDGKDITSTTELRAALYAKSIGDTMKITFYRESTEKTVTVNLTVDQSILNQNNSSTKESSGE</sequence>
<dbReference type="PROSITE" id="PS50106">
    <property type="entry name" value="PDZ"/>
    <property type="match status" value="1"/>
</dbReference>
<protein>
    <submittedName>
        <fullName evidence="7">S1C family serine protease</fullName>
        <ecNumber evidence="7">3.4.21.-</ecNumber>
    </submittedName>
</protein>
<dbReference type="Pfam" id="PF13365">
    <property type="entry name" value="Trypsin_2"/>
    <property type="match status" value="1"/>
</dbReference>
<evidence type="ECO:0000313" key="8">
    <source>
        <dbReference type="Proteomes" id="UP001597427"/>
    </source>
</evidence>
<dbReference type="PRINTS" id="PR00834">
    <property type="entry name" value="PROTEASES2C"/>
</dbReference>
<dbReference type="InterPro" id="IPR001478">
    <property type="entry name" value="PDZ"/>
</dbReference>
<comment type="caution">
    <text evidence="7">The sequence shown here is derived from an EMBL/GenBank/DDBJ whole genome shotgun (WGS) entry which is preliminary data.</text>
</comment>
<feature type="domain" description="PDZ" evidence="6">
    <location>
        <begin position="297"/>
        <end position="397"/>
    </location>
</feature>
<dbReference type="SUPFAM" id="SSF50156">
    <property type="entry name" value="PDZ domain-like"/>
    <property type="match status" value="1"/>
</dbReference>
<reference evidence="8" key="1">
    <citation type="journal article" date="2019" name="Int. J. Syst. Evol. Microbiol.">
        <title>The Global Catalogue of Microorganisms (GCM) 10K type strain sequencing project: providing services to taxonomists for standard genome sequencing and annotation.</title>
        <authorList>
            <consortium name="The Broad Institute Genomics Platform"/>
            <consortium name="The Broad Institute Genome Sequencing Center for Infectious Disease"/>
            <person name="Wu L."/>
            <person name="Ma J."/>
        </authorList>
    </citation>
    <scope>NUCLEOTIDE SEQUENCE [LARGE SCALE GENOMIC DNA]</scope>
    <source>
        <strain evidence="8">TISTR 932</strain>
    </source>
</reference>